<keyword evidence="6" id="KW-0812">Transmembrane</keyword>
<organism evidence="8 9">
    <name type="scientific">Ricinus communis</name>
    <name type="common">Castor bean</name>
    <dbReference type="NCBI Taxonomy" id="3988"/>
    <lineage>
        <taxon>Eukaryota</taxon>
        <taxon>Viridiplantae</taxon>
        <taxon>Streptophyta</taxon>
        <taxon>Embryophyta</taxon>
        <taxon>Tracheophyta</taxon>
        <taxon>Spermatophyta</taxon>
        <taxon>Magnoliopsida</taxon>
        <taxon>eudicotyledons</taxon>
        <taxon>Gunneridae</taxon>
        <taxon>Pentapetalae</taxon>
        <taxon>rosids</taxon>
        <taxon>fabids</taxon>
        <taxon>Malpighiales</taxon>
        <taxon>Euphorbiaceae</taxon>
        <taxon>Acalyphoideae</taxon>
        <taxon>Acalypheae</taxon>
        <taxon>Ricinus</taxon>
    </lineage>
</organism>
<dbReference type="SUPFAM" id="SSF49503">
    <property type="entry name" value="Cupredoxins"/>
    <property type="match status" value="1"/>
</dbReference>
<dbReference type="PANTHER" id="PTHR33021:SF385">
    <property type="entry name" value="PHYTOCYANIN DOMAIN-CONTAINING PROTEIN"/>
    <property type="match status" value="1"/>
</dbReference>
<keyword evidence="3" id="KW-0325">Glycoprotein</keyword>
<evidence type="ECO:0000313" key="9">
    <source>
        <dbReference type="Proteomes" id="UP000008311"/>
    </source>
</evidence>
<feature type="transmembrane region" description="Helical" evidence="6">
    <location>
        <begin position="6"/>
        <end position="23"/>
    </location>
</feature>
<keyword evidence="9" id="KW-1185">Reference proteome</keyword>
<dbReference type="InterPro" id="IPR039391">
    <property type="entry name" value="Phytocyanin-like"/>
</dbReference>
<dbReference type="Gene3D" id="2.60.40.420">
    <property type="entry name" value="Cupredoxins - blue copper proteins"/>
    <property type="match status" value="1"/>
</dbReference>
<gene>
    <name evidence="8" type="ORF">RCOM_0617370</name>
</gene>
<comment type="similarity">
    <text evidence="4">Belongs to the early nodulin-like (ENODL) family.</text>
</comment>
<evidence type="ECO:0000256" key="5">
    <source>
        <dbReference type="ARBA" id="ARBA00037626"/>
    </source>
</evidence>
<dbReference type="PANTHER" id="PTHR33021">
    <property type="entry name" value="BLUE COPPER PROTEIN"/>
    <property type="match status" value="1"/>
</dbReference>
<dbReference type="AlphaFoldDB" id="B9SP41"/>
<sequence>MEYQVLRKIVILSLVVVAVMMIMKGVKGEVYYVGGGKQAWHPNLNFSDWSSRHHFYVGDWLFFGFDKRMHNVLEVNKTSYENCNDVGFIKNFTRGGRDVVKLTEPKTYYFLSSGGYCFGGMKVAVNVDNISPTSPPASSLNFASPSKYFCGQIVMPVTFITVRWVFLSIQPGGVLIGWV</sequence>
<feature type="domain" description="Phytocyanin" evidence="7">
    <location>
        <begin position="29"/>
        <end position="129"/>
    </location>
</feature>
<evidence type="ECO:0000256" key="1">
    <source>
        <dbReference type="ARBA" id="ARBA00022729"/>
    </source>
</evidence>
<dbReference type="Proteomes" id="UP000008311">
    <property type="component" value="Unassembled WGS sequence"/>
</dbReference>
<evidence type="ECO:0000256" key="6">
    <source>
        <dbReference type="SAM" id="Phobius"/>
    </source>
</evidence>
<dbReference type="InterPro" id="IPR008972">
    <property type="entry name" value="Cupredoxin"/>
</dbReference>
<dbReference type="InParanoid" id="B9SP41"/>
<dbReference type="EMBL" id="EQ974060">
    <property type="protein sequence ID" value="EEF34621.1"/>
    <property type="molecule type" value="Genomic_DNA"/>
</dbReference>
<evidence type="ECO:0000256" key="4">
    <source>
        <dbReference type="ARBA" id="ARBA00035011"/>
    </source>
</evidence>
<comment type="function">
    <text evidence="5">May act as a carbohydrate transporter.</text>
</comment>
<keyword evidence="6" id="KW-0472">Membrane</keyword>
<keyword evidence="1" id="KW-0732">Signal</keyword>
<evidence type="ECO:0000313" key="8">
    <source>
        <dbReference type="EMBL" id="EEF34621.1"/>
    </source>
</evidence>
<dbReference type="GO" id="GO:0005886">
    <property type="term" value="C:plasma membrane"/>
    <property type="evidence" value="ECO:0000318"/>
    <property type="project" value="GO_Central"/>
</dbReference>
<keyword evidence="2" id="KW-1015">Disulfide bond</keyword>
<dbReference type="PROSITE" id="PS51485">
    <property type="entry name" value="PHYTOCYANIN"/>
    <property type="match status" value="1"/>
</dbReference>
<dbReference type="InterPro" id="IPR003245">
    <property type="entry name" value="Phytocyanin_dom"/>
</dbReference>
<name>B9SP41_RICCO</name>
<dbReference type="GO" id="GO:0009055">
    <property type="term" value="F:electron transfer activity"/>
    <property type="evidence" value="ECO:0007669"/>
    <property type="project" value="InterPro"/>
</dbReference>
<keyword evidence="6" id="KW-1133">Transmembrane helix</keyword>
<dbReference type="FunCoup" id="B9SP41">
    <property type="interactions" value="28"/>
</dbReference>
<dbReference type="STRING" id="3988.B9SP41"/>
<accession>B9SP41</accession>
<proteinExistence type="inferred from homology"/>
<protein>
    <submittedName>
        <fullName evidence="8">Early nodulin 55-2, putative</fullName>
    </submittedName>
</protein>
<evidence type="ECO:0000259" key="7">
    <source>
        <dbReference type="PROSITE" id="PS51485"/>
    </source>
</evidence>
<reference evidence="9" key="1">
    <citation type="journal article" date="2010" name="Nat. Biotechnol.">
        <title>Draft genome sequence of the oilseed species Ricinus communis.</title>
        <authorList>
            <person name="Chan A.P."/>
            <person name="Crabtree J."/>
            <person name="Zhao Q."/>
            <person name="Lorenzi H."/>
            <person name="Orvis J."/>
            <person name="Puiu D."/>
            <person name="Melake-Berhan A."/>
            <person name="Jones K.M."/>
            <person name="Redman J."/>
            <person name="Chen G."/>
            <person name="Cahoon E.B."/>
            <person name="Gedil M."/>
            <person name="Stanke M."/>
            <person name="Haas B.J."/>
            <person name="Wortman J.R."/>
            <person name="Fraser-Liggett C.M."/>
            <person name="Ravel J."/>
            <person name="Rabinowicz P.D."/>
        </authorList>
    </citation>
    <scope>NUCLEOTIDE SEQUENCE [LARGE SCALE GENOMIC DNA]</scope>
    <source>
        <strain evidence="9">cv. Hale</strain>
    </source>
</reference>
<dbReference type="Pfam" id="PF02298">
    <property type="entry name" value="Cu_bind_like"/>
    <property type="match status" value="1"/>
</dbReference>
<evidence type="ECO:0000256" key="3">
    <source>
        <dbReference type="ARBA" id="ARBA00023180"/>
    </source>
</evidence>
<dbReference type="FunFam" id="2.60.40.420:FF:000018">
    <property type="entry name" value="Lamin-like protein"/>
    <property type="match status" value="1"/>
</dbReference>
<evidence type="ECO:0000256" key="2">
    <source>
        <dbReference type="ARBA" id="ARBA00023157"/>
    </source>
</evidence>